<dbReference type="SUPFAM" id="SSF51735">
    <property type="entry name" value="NAD(P)-binding Rossmann-fold domains"/>
    <property type="match status" value="1"/>
</dbReference>
<dbReference type="PANTHER" id="PTHR43761">
    <property type="entry name" value="D-ISOMER SPECIFIC 2-HYDROXYACID DEHYDROGENASE FAMILY PROTEIN (AFU_ORTHOLOGUE AFUA_1G13630)"/>
    <property type="match status" value="1"/>
</dbReference>
<dbReference type="Gene3D" id="3.40.50.720">
    <property type="entry name" value="NAD(P)-binding Rossmann-like Domain"/>
    <property type="match status" value="2"/>
</dbReference>
<dbReference type="PANTHER" id="PTHR43761:SF1">
    <property type="entry name" value="D-ISOMER SPECIFIC 2-HYDROXYACID DEHYDROGENASE CATALYTIC DOMAIN-CONTAINING PROTEIN-RELATED"/>
    <property type="match status" value="1"/>
</dbReference>
<keyword evidence="2" id="KW-1185">Reference proteome</keyword>
<dbReference type="InterPro" id="IPR006140">
    <property type="entry name" value="D-isomer_DH_NAD-bd"/>
</dbReference>
<dbReference type="SUPFAM" id="SSF52283">
    <property type="entry name" value="Formate/glycerate dehydrogenase catalytic domain-like"/>
    <property type="match status" value="1"/>
</dbReference>
<proteinExistence type="predicted"/>
<protein>
    <submittedName>
        <fullName evidence="1">Uncharacterized protein</fullName>
    </submittedName>
</protein>
<comment type="caution">
    <text evidence="1">The sequence shown here is derived from an EMBL/GenBank/DDBJ whole genome shotgun (WGS) entry which is preliminary data.</text>
</comment>
<gene>
    <name evidence="1" type="ORF">CCMP2556_LOCUS29361</name>
</gene>
<dbReference type="InterPro" id="IPR036291">
    <property type="entry name" value="NAD(P)-bd_dom_sf"/>
</dbReference>
<dbReference type="Proteomes" id="UP001642484">
    <property type="component" value="Unassembled WGS sequence"/>
</dbReference>
<evidence type="ECO:0000313" key="2">
    <source>
        <dbReference type="Proteomes" id="UP001642484"/>
    </source>
</evidence>
<accession>A0ABP0N9X6</accession>
<dbReference type="Pfam" id="PF00389">
    <property type="entry name" value="2-Hacid_dh"/>
    <property type="match status" value="1"/>
</dbReference>
<sequence>MFSRLALRSTPRSLACRTGVHRAFATKPKCVMLNAARLDFDGRMDWGKVTNVTEFTSYDISATEEIVPRAQGMDIVMNKEFPIPGDIIRALPPSVKLIAEAGTGYNNIDLDACREKGIAICNVPEYTTEAMGDYAITLVMALSCSLAPQMKALAKGDRKYMHQCHLGHLDHFEIRGKTYGIIGGLGYIASNISKKALNLGMRVIVSDMPSTPLGMRESGVEVVTMDDLLKQSDFISPMVPLNKHTKGLLNTACFDKMKPTAYVINTARGPIVDQDALIDALRKKKIAGAALDVFGEGSAPPPPLPDNSPLYDVFNEFENVILTPHIGWQRVEARQRVVDGCGDNIAKFTRGEAMNIDMTTGLPIR</sequence>
<dbReference type="InterPro" id="IPR006139">
    <property type="entry name" value="D-isomer_2_OHA_DH_cat_dom"/>
</dbReference>
<dbReference type="Pfam" id="PF02826">
    <property type="entry name" value="2-Hacid_dh_C"/>
    <property type="match status" value="1"/>
</dbReference>
<organism evidence="1 2">
    <name type="scientific">Durusdinium trenchii</name>
    <dbReference type="NCBI Taxonomy" id="1381693"/>
    <lineage>
        <taxon>Eukaryota</taxon>
        <taxon>Sar</taxon>
        <taxon>Alveolata</taxon>
        <taxon>Dinophyceae</taxon>
        <taxon>Suessiales</taxon>
        <taxon>Symbiodiniaceae</taxon>
        <taxon>Durusdinium</taxon>
    </lineage>
</organism>
<dbReference type="EMBL" id="CAXAMN010021441">
    <property type="protein sequence ID" value="CAK9059644.1"/>
    <property type="molecule type" value="Genomic_DNA"/>
</dbReference>
<dbReference type="PROSITE" id="PS00671">
    <property type="entry name" value="D_2_HYDROXYACID_DH_3"/>
    <property type="match status" value="1"/>
</dbReference>
<dbReference type="InterPro" id="IPR029753">
    <property type="entry name" value="D-isomer_DH_CS"/>
</dbReference>
<evidence type="ECO:0000313" key="1">
    <source>
        <dbReference type="EMBL" id="CAK9059644.1"/>
    </source>
</evidence>
<name>A0ABP0N9X6_9DINO</name>
<dbReference type="InterPro" id="IPR050418">
    <property type="entry name" value="D-iso_2-hydroxyacid_DH_PdxB"/>
</dbReference>
<reference evidence="1 2" key="1">
    <citation type="submission" date="2024-02" db="EMBL/GenBank/DDBJ databases">
        <authorList>
            <person name="Chen Y."/>
            <person name="Shah S."/>
            <person name="Dougan E. K."/>
            <person name="Thang M."/>
            <person name="Chan C."/>
        </authorList>
    </citation>
    <scope>NUCLEOTIDE SEQUENCE [LARGE SCALE GENOMIC DNA]</scope>
</reference>